<dbReference type="InterPro" id="IPR036425">
    <property type="entry name" value="MoaB/Mog-like_dom_sf"/>
</dbReference>
<keyword evidence="4" id="KW-0479">Metal-binding</keyword>
<evidence type="ECO:0000259" key="5">
    <source>
        <dbReference type="SMART" id="SM00852"/>
    </source>
</evidence>
<evidence type="ECO:0000256" key="2">
    <source>
        <dbReference type="ARBA" id="ARBA00010763"/>
    </source>
</evidence>
<evidence type="ECO:0000256" key="1">
    <source>
        <dbReference type="ARBA" id="ARBA00002901"/>
    </source>
</evidence>
<comment type="cofactor">
    <cofactor evidence="4">
        <name>Mg(2+)</name>
        <dbReference type="ChEBI" id="CHEBI:18420"/>
    </cofactor>
</comment>
<comment type="similarity">
    <text evidence="2 4">Belongs to the MoeA family.</text>
</comment>
<dbReference type="AlphaFoldDB" id="A0A5C6AK14"/>
<evidence type="ECO:0000256" key="4">
    <source>
        <dbReference type="RuleBase" id="RU365090"/>
    </source>
</evidence>
<comment type="caution">
    <text evidence="6">The sequence shown here is derived from an EMBL/GenBank/DDBJ whole genome shotgun (WGS) entry which is preliminary data.</text>
</comment>
<evidence type="ECO:0000313" key="6">
    <source>
        <dbReference type="EMBL" id="TWT99505.1"/>
    </source>
</evidence>
<dbReference type="InterPro" id="IPR036135">
    <property type="entry name" value="MoeA_linker/N_sf"/>
</dbReference>
<protein>
    <recommendedName>
        <fullName evidence="4">Molybdopterin molybdenumtransferase</fullName>
        <ecNumber evidence="4">2.10.1.1</ecNumber>
    </recommendedName>
</protein>
<dbReference type="EMBL" id="SJPR01000001">
    <property type="protein sequence ID" value="TWT99505.1"/>
    <property type="molecule type" value="Genomic_DNA"/>
</dbReference>
<dbReference type="CDD" id="cd00887">
    <property type="entry name" value="MoeA"/>
    <property type="match status" value="1"/>
</dbReference>
<reference evidence="6 7" key="1">
    <citation type="submission" date="2019-02" db="EMBL/GenBank/DDBJ databases">
        <title>Deep-cultivation of Planctomycetes and their phenomic and genomic characterization uncovers novel biology.</title>
        <authorList>
            <person name="Wiegand S."/>
            <person name="Jogler M."/>
            <person name="Boedeker C."/>
            <person name="Pinto D."/>
            <person name="Vollmers J."/>
            <person name="Rivas-Marin E."/>
            <person name="Kohn T."/>
            <person name="Peeters S.H."/>
            <person name="Heuer A."/>
            <person name="Rast P."/>
            <person name="Oberbeckmann S."/>
            <person name="Bunk B."/>
            <person name="Jeske O."/>
            <person name="Meyerdierks A."/>
            <person name="Storesund J.E."/>
            <person name="Kallscheuer N."/>
            <person name="Luecker S."/>
            <person name="Lage O.M."/>
            <person name="Pohl T."/>
            <person name="Merkel B.J."/>
            <person name="Hornburger P."/>
            <person name="Mueller R.-W."/>
            <person name="Bruemmer F."/>
            <person name="Labrenz M."/>
            <person name="Spormann A.M."/>
            <person name="Op Den Camp H."/>
            <person name="Overmann J."/>
            <person name="Amann R."/>
            <person name="Jetten M.S.M."/>
            <person name="Mascher T."/>
            <person name="Medema M.H."/>
            <person name="Devos D.P."/>
            <person name="Kaster A.-K."/>
            <person name="Ovreas L."/>
            <person name="Rohde M."/>
            <person name="Galperin M.Y."/>
            <person name="Jogler C."/>
        </authorList>
    </citation>
    <scope>NUCLEOTIDE SEQUENCE [LARGE SCALE GENOMIC DNA]</scope>
    <source>
        <strain evidence="6 7">Pla108</strain>
    </source>
</reference>
<evidence type="ECO:0000256" key="3">
    <source>
        <dbReference type="ARBA" id="ARBA00047317"/>
    </source>
</evidence>
<dbReference type="SUPFAM" id="SSF53218">
    <property type="entry name" value="Molybdenum cofactor biosynthesis proteins"/>
    <property type="match status" value="1"/>
</dbReference>
<dbReference type="InterPro" id="IPR001453">
    <property type="entry name" value="MoaB/Mog_dom"/>
</dbReference>
<dbReference type="Proteomes" id="UP000317421">
    <property type="component" value="Unassembled WGS sequence"/>
</dbReference>
<sequence length="398" mass="41519">MALPPLEPAEAIQQLTQRLAPIGVETVATSAAAERVLADPILLDRDSPACDCSAMDGFAVRAAELAAGALPVVGECRIGEPPGALPAHAAMRIYTGSPLPRGADAVIRLERVDEAERVIRLQAGTTVTTGEDLRRRAENAAAGDVVVDRGVELTAASIAAAATVGLGSLCVHRSLRLGVVTTGSELERPDASDLPPWRLRDSNGPALAAMFGGLPWIDSVELQHADDSLEELTTVLAESLQRNDAVVLTGGVSKGAYDYVPDAVRSIGGEVVFYRIRARPGQPTLGAVAGEKAIVGLPGNPLAVLTAGRRVLTPVLRRLAGHATIESPTPQVTLEAWSGKTLPLTWWRPVRLNAQGVASLASLRGSGDVCGPAATDGFIEVPADTSGVGPYPYYAWRP</sequence>
<dbReference type="Gene3D" id="3.40.980.10">
    <property type="entry name" value="MoaB/Mog-like domain"/>
    <property type="match status" value="1"/>
</dbReference>
<dbReference type="InterPro" id="IPR038987">
    <property type="entry name" value="MoeA-like"/>
</dbReference>
<keyword evidence="4" id="KW-0460">Magnesium</keyword>
<dbReference type="PANTHER" id="PTHR10192:SF5">
    <property type="entry name" value="GEPHYRIN"/>
    <property type="match status" value="1"/>
</dbReference>
<dbReference type="SUPFAM" id="SSF63882">
    <property type="entry name" value="MoeA N-terminal region -like"/>
    <property type="match status" value="1"/>
</dbReference>
<dbReference type="Pfam" id="PF03453">
    <property type="entry name" value="MoeA_N"/>
    <property type="match status" value="1"/>
</dbReference>
<dbReference type="Gene3D" id="2.40.340.10">
    <property type="entry name" value="MoeA, C-terminal, domain IV"/>
    <property type="match status" value="1"/>
</dbReference>
<comment type="function">
    <text evidence="1 4">Catalyzes the insertion of molybdate into adenylated molybdopterin with the concomitant release of AMP.</text>
</comment>
<dbReference type="UniPathway" id="UPA00344"/>
<gene>
    <name evidence="6" type="primary">moeA</name>
    <name evidence="6" type="ORF">Pla108_04440</name>
</gene>
<keyword evidence="4" id="KW-0500">Molybdenum</keyword>
<dbReference type="GO" id="GO:0006777">
    <property type="term" value="P:Mo-molybdopterin cofactor biosynthetic process"/>
    <property type="evidence" value="ECO:0007669"/>
    <property type="project" value="UniProtKB-UniRule"/>
</dbReference>
<keyword evidence="4 6" id="KW-0808">Transferase</keyword>
<dbReference type="Gene3D" id="2.170.190.11">
    <property type="entry name" value="Molybdopterin biosynthesis moea protein, domain 3"/>
    <property type="match status" value="1"/>
</dbReference>
<dbReference type="InterPro" id="IPR036688">
    <property type="entry name" value="MoeA_C_domain_IV_sf"/>
</dbReference>
<name>A0A5C6AK14_9BACT</name>
<organism evidence="6 7">
    <name type="scientific">Botrimarina colliarenosi</name>
    <dbReference type="NCBI Taxonomy" id="2528001"/>
    <lineage>
        <taxon>Bacteria</taxon>
        <taxon>Pseudomonadati</taxon>
        <taxon>Planctomycetota</taxon>
        <taxon>Planctomycetia</taxon>
        <taxon>Pirellulales</taxon>
        <taxon>Lacipirellulaceae</taxon>
        <taxon>Botrimarina</taxon>
    </lineage>
</organism>
<dbReference type="GO" id="GO:0061599">
    <property type="term" value="F:molybdopterin molybdotransferase activity"/>
    <property type="evidence" value="ECO:0007669"/>
    <property type="project" value="UniProtKB-UniRule"/>
</dbReference>
<comment type="pathway">
    <text evidence="4">Cofactor biosynthesis; molybdopterin biosynthesis.</text>
</comment>
<proteinExistence type="inferred from homology"/>
<dbReference type="Gene3D" id="3.90.105.10">
    <property type="entry name" value="Molybdopterin biosynthesis moea protein, domain 2"/>
    <property type="match status" value="1"/>
</dbReference>
<dbReference type="GO" id="GO:0005829">
    <property type="term" value="C:cytosol"/>
    <property type="evidence" value="ECO:0007669"/>
    <property type="project" value="TreeGrafter"/>
</dbReference>
<dbReference type="PANTHER" id="PTHR10192">
    <property type="entry name" value="MOLYBDOPTERIN BIOSYNTHESIS PROTEIN"/>
    <property type="match status" value="1"/>
</dbReference>
<dbReference type="GO" id="GO:0046872">
    <property type="term" value="F:metal ion binding"/>
    <property type="evidence" value="ECO:0007669"/>
    <property type="project" value="UniProtKB-UniRule"/>
</dbReference>
<evidence type="ECO:0000313" key="7">
    <source>
        <dbReference type="Proteomes" id="UP000317421"/>
    </source>
</evidence>
<comment type="catalytic activity">
    <reaction evidence="3">
        <text>adenylyl-molybdopterin + molybdate = Mo-molybdopterin + AMP + H(+)</text>
        <dbReference type="Rhea" id="RHEA:35047"/>
        <dbReference type="ChEBI" id="CHEBI:15378"/>
        <dbReference type="ChEBI" id="CHEBI:36264"/>
        <dbReference type="ChEBI" id="CHEBI:62727"/>
        <dbReference type="ChEBI" id="CHEBI:71302"/>
        <dbReference type="ChEBI" id="CHEBI:456215"/>
        <dbReference type="EC" id="2.10.1.1"/>
    </reaction>
</comment>
<dbReference type="Pfam" id="PF00994">
    <property type="entry name" value="MoCF_biosynth"/>
    <property type="match status" value="1"/>
</dbReference>
<dbReference type="SMART" id="SM00852">
    <property type="entry name" value="MoCF_biosynth"/>
    <property type="match status" value="1"/>
</dbReference>
<dbReference type="InterPro" id="IPR005110">
    <property type="entry name" value="MoeA_linker/N"/>
</dbReference>
<accession>A0A5C6AK14</accession>
<keyword evidence="7" id="KW-1185">Reference proteome</keyword>
<keyword evidence="4" id="KW-0501">Molybdenum cofactor biosynthesis</keyword>
<dbReference type="EC" id="2.10.1.1" evidence="4"/>
<feature type="domain" description="MoaB/Mog" evidence="5">
    <location>
        <begin position="178"/>
        <end position="318"/>
    </location>
</feature>